<feature type="region of interest" description="Disordered" evidence="1">
    <location>
        <begin position="64"/>
        <end position="109"/>
    </location>
</feature>
<feature type="compositionally biased region" description="Low complexity" evidence="1">
    <location>
        <begin position="89"/>
        <end position="98"/>
    </location>
</feature>
<name>A0ABD2I4H0_9BILA</name>
<dbReference type="Proteomes" id="UP001620626">
    <property type="component" value="Unassembled WGS sequence"/>
</dbReference>
<accession>A0ABD2I4H0</accession>
<keyword evidence="2" id="KW-0732">Signal</keyword>
<comment type="caution">
    <text evidence="3">The sequence shown here is derived from an EMBL/GenBank/DDBJ whole genome shotgun (WGS) entry which is preliminary data.</text>
</comment>
<evidence type="ECO:0000256" key="1">
    <source>
        <dbReference type="SAM" id="MobiDB-lite"/>
    </source>
</evidence>
<feature type="signal peptide" evidence="2">
    <location>
        <begin position="1"/>
        <end position="19"/>
    </location>
</feature>
<evidence type="ECO:0000313" key="3">
    <source>
        <dbReference type="EMBL" id="KAL3074056.1"/>
    </source>
</evidence>
<proteinExistence type="predicted"/>
<reference evidence="3 4" key="1">
    <citation type="submission" date="2024-10" db="EMBL/GenBank/DDBJ databases">
        <authorList>
            <person name="Kim D."/>
        </authorList>
    </citation>
    <scope>NUCLEOTIDE SEQUENCE [LARGE SCALE GENOMIC DNA]</scope>
    <source>
        <strain evidence="3">BH-2024</strain>
    </source>
</reference>
<sequence length="235" mass="25329">MSAFFVVALPVLLAVLTEAQNFGGQGGALNAPLPFGGPINPEQLPHMLQHPNLKSGEDIEAAFQNGGGQVAGGQNQQSNNNLPPPPPQNFGNNNFNQQKRPKFNNGQFSGVRRAQPHLTQQQQRLNQADTPCPQATWQKIMEDNIKANDSTSTLNAIQLGFGKAFKNQIFMVLCTTTEEKKRFGQKVQLDIKGDGYCNVEREGVSCQAAKLSAENGITLNGLGGFGQGISLDGRK</sequence>
<feature type="chain" id="PRO_5044799690" evidence="2">
    <location>
        <begin position="20"/>
        <end position="235"/>
    </location>
</feature>
<gene>
    <name evidence="3" type="ORF">niasHT_033264</name>
</gene>
<evidence type="ECO:0000256" key="2">
    <source>
        <dbReference type="SAM" id="SignalP"/>
    </source>
</evidence>
<dbReference type="EMBL" id="JBICBT010001298">
    <property type="protein sequence ID" value="KAL3074056.1"/>
    <property type="molecule type" value="Genomic_DNA"/>
</dbReference>
<dbReference type="AlphaFoldDB" id="A0ABD2I4H0"/>
<evidence type="ECO:0000313" key="4">
    <source>
        <dbReference type="Proteomes" id="UP001620626"/>
    </source>
</evidence>
<organism evidence="3 4">
    <name type="scientific">Heterodera trifolii</name>
    <dbReference type="NCBI Taxonomy" id="157864"/>
    <lineage>
        <taxon>Eukaryota</taxon>
        <taxon>Metazoa</taxon>
        <taxon>Ecdysozoa</taxon>
        <taxon>Nematoda</taxon>
        <taxon>Chromadorea</taxon>
        <taxon>Rhabditida</taxon>
        <taxon>Tylenchina</taxon>
        <taxon>Tylenchomorpha</taxon>
        <taxon>Tylenchoidea</taxon>
        <taxon>Heteroderidae</taxon>
        <taxon>Heteroderinae</taxon>
        <taxon>Heterodera</taxon>
    </lineage>
</organism>
<protein>
    <submittedName>
        <fullName evidence="3">Uncharacterized protein</fullName>
    </submittedName>
</protein>
<keyword evidence="4" id="KW-1185">Reference proteome</keyword>
<feature type="compositionally biased region" description="Low complexity" evidence="1">
    <location>
        <begin position="72"/>
        <end position="81"/>
    </location>
</feature>